<organism evidence="1 2">
    <name type="scientific">Rhizomicrobium electricum</name>
    <dbReference type="NCBI Taxonomy" id="480070"/>
    <lineage>
        <taxon>Bacteria</taxon>
        <taxon>Pseudomonadati</taxon>
        <taxon>Pseudomonadota</taxon>
        <taxon>Alphaproteobacteria</taxon>
        <taxon>Micropepsales</taxon>
        <taxon>Micropepsaceae</taxon>
        <taxon>Rhizomicrobium</taxon>
    </lineage>
</organism>
<dbReference type="Proteomes" id="UP001499951">
    <property type="component" value="Unassembled WGS sequence"/>
</dbReference>
<name>A0ABN1EGG1_9PROT</name>
<reference evidence="1 2" key="1">
    <citation type="journal article" date="2019" name="Int. J. Syst. Evol. Microbiol.">
        <title>The Global Catalogue of Microorganisms (GCM) 10K type strain sequencing project: providing services to taxonomists for standard genome sequencing and annotation.</title>
        <authorList>
            <consortium name="The Broad Institute Genomics Platform"/>
            <consortium name="The Broad Institute Genome Sequencing Center for Infectious Disease"/>
            <person name="Wu L."/>
            <person name="Ma J."/>
        </authorList>
    </citation>
    <scope>NUCLEOTIDE SEQUENCE [LARGE SCALE GENOMIC DNA]</scope>
    <source>
        <strain evidence="1 2">JCM 15089</strain>
    </source>
</reference>
<gene>
    <name evidence="1" type="ORF">GCM10008942_13150</name>
</gene>
<sequence length="80" mass="7812">MPGEAISATGSALAGTRANANASAKSACFIPSSRKGPALGGAGLEPIVTRLSGSARAPEYVFGKKIDGDLAALPRATAAV</sequence>
<accession>A0ABN1EGG1</accession>
<dbReference type="EMBL" id="BAAADD010000003">
    <property type="protein sequence ID" value="GAA0566105.1"/>
    <property type="molecule type" value="Genomic_DNA"/>
</dbReference>
<keyword evidence="2" id="KW-1185">Reference proteome</keyword>
<protein>
    <submittedName>
        <fullName evidence="1">Uncharacterized protein</fullName>
    </submittedName>
</protein>
<evidence type="ECO:0000313" key="1">
    <source>
        <dbReference type="EMBL" id="GAA0566105.1"/>
    </source>
</evidence>
<evidence type="ECO:0000313" key="2">
    <source>
        <dbReference type="Proteomes" id="UP001499951"/>
    </source>
</evidence>
<proteinExistence type="predicted"/>
<comment type="caution">
    <text evidence="1">The sequence shown here is derived from an EMBL/GenBank/DDBJ whole genome shotgun (WGS) entry which is preliminary data.</text>
</comment>